<keyword evidence="1" id="KW-0175">Coiled coil</keyword>
<reference evidence="3 4" key="1">
    <citation type="submission" date="2016-10" db="EMBL/GenBank/DDBJ databases">
        <authorList>
            <person name="de Groot N.N."/>
        </authorList>
    </citation>
    <scope>NUCLEOTIDE SEQUENCE [LARGE SCALE GENOMIC DNA]</scope>
    <source>
        <strain evidence="3 4">CGMCC 1.10457</strain>
    </source>
</reference>
<organism evidence="3 4">
    <name type="scientific">Halomicrobium zhouii</name>
    <dbReference type="NCBI Taxonomy" id="767519"/>
    <lineage>
        <taxon>Archaea</taxon>
        <taxon>Methanobacteriati</taxon>
        <taxon>Methanobacteriota</taxon>
        <taxon>Stenosarchaea group</taxon>
        <taxon>Halobacteria</taxon>
        <taxon>Halobacteriales</taxon>
        <taxon>Haloarculaceae</taxon>
        <taxon>Halomicrobium</taxon>
    </lineage>
</organism>
<feature type="region of interest" description="Disordered" evidence="2">
    <location>
        <begin position="472"/>
        <end position="515"/>
    </location>
</feature>
<feature type="compositionally biased region" description="Acidic residues" evidence="2">
    <location>
        <begin position="482"/>
        <end position="497"/>
    </location>
</feature>
<dbReference type="EMBL" id="FOZK01000001">
    <property type="protein sequence ID" value="SFR94220.1"/>
    <property type="molecule type" value="Genomic_DNA"/>
</dbReference>
<sequence>MGQVIEVDNQRGETHPLLTETGTGGLFSAGYLRDRPAGAYLEDDETPVFLLTNGKRGVEIDREDGTEQLTAGSGYRTIVVLTDRRLVILVGDSDAVSVDGDQCLTVRLVDVDGVAAETGRREGRLSVTRTSGGTLTLHAGADGLDAAAAYLTAASQAWIHVENTLDDVQRSLVAATGHCDAGEYDAALEAAQEAYHGLNEPRRAANRFDGEWTASAMVARVDQVQRRCASMLAEARLGRARRFSDDAEAHWRDDEFEAAHDAFDDAREELETVLTYDSAAVSDRDAVHEERDRVERVTAELAAAPLRRAVEADRDATDADDPADAADHWDDALEAYCTVLELDWGADERRFEGDPDQLRERLGEVVERLVSARRTAASKAKRAGDWYVGAEQYEVAIEEFEAARDQYDLALAVARERYAGATDHLTVEREAIESRVERTTALRDGEEVGPVTTPDEDADTEGVFDVEATICDGEADTTVSVDGEDAPDSEGQTDETSEVAAIDSSQNGSVERPDR</sequence>
<accession>A0A1I6KTI5</accession>
<feature type="coiled-coil region" evidence="1">
    <location>
        <begin position="390"/>
        <end position="417"/>
    </location>
</feature>
<feature type="region of interest" description="Disordered" evidence="2">
    <location>
        <begin position="1"/>
        <end position="20"/>
    </location>
</feature>
<dbReference type="RefSeq" id="WP_089815305.1">
    <property type="nucleotide sequence ID" value="NZ_FOZK01000001.1"/>
</dbReference>
<dbReference type="OrthoDB" id="237003at2157"/>
<name>A0A1I6KTI5_9EURY</name>
<evidence type="ECO:0000313" key="3">
    <source>
        <dbReference type="EMBL" id="SFR94220.1"/>
    </source>
</evidence>
<dbReference type="AlphaFoldDB" id="A0A1I6KTI5"/>
<evidence type="ECO:0000256" key="1">
    <source>
        <dbReference type="SAM" id="Coils"/>
    </source>
</evidence>
<proteinExistence type="predicted"/>
<evidence type="ECO:0000256" key="2">
    <source>
        <dbReference type="SAM" id="MobiDB-lite"/>
    </source>
</evidence>
<keyword evidence="4" id="KW-1185">Reference proteome</keyword>
<gene>
    <name evidence="3" type="ORF">SAMN05216559_1475</name>
</gene>
<evidence type="ECO:0000313" key="4">
    <source>
        <dbReference type="Proteomes" id="UP000199062"/>
    </source>
</evidence>
<dbReference type="Proteomes" id="UP000199062">
    <property type="component" value="Unassembled WGS sequence"/>
</dbReference>
<protein>
    <submittedName>
        <fullName evidence="3">Uncharacterized protein</fullName>
    </submittedName>
</protein>